<dbReference type="EMBL" id="JADFTS010000006">
    <property type="protein sequence ID" value="KAF9600544.1"/>
    <property type="molecule type" value="Genomic_DNA"/>
</dbReference>
<evidence type="ECO:0000256" key="4">
    <source>
        <dbReference type="ARBA" id="ARBA00013122"/>
    </source>
</evidence>
<keyword evidence="14" id="KW-0256">Endoplasmic reticulum</keyword>
<keyword evidence="8" id="KW-1133">Transmembrane helix</keyword>
<dbReference type="InterPro" id="IPR007482">
    <property type="entry name" value="Tyr_Pase-like_PTPLA"/>
</dbReference>
<dbReference type="AlphaFoldDB" id="A0A835HLH9"/>
<keyword evidence="16" id="KW-1185">Reference proteome</keyword>
<keyword evidence="12 14" id="KW-0456">Lyase</keyword>
<dbReference type="OrthoDB" id="46988at2759"/>
<name>A0A835HLH9_9MAGN</name>
<dbReference type="Proteomes" id="UP000631114">
    <property type="component" value="Unassembled WGS sequence"/>
</dbReference>
<proteinExistence type="inferred from homology"/>
<organism evidence="15 16">
    <name type="scientific">Coptis chinensis</name>
    <dbReference type="NCBI Taxonomy" id="261450"/>
    <lineage>
        <taxon>Eukaryota</taxon>
        <taxon>Viridiplantae</taxon>
        <taxon>Streptophyta</taxon>
        <taxon>Embryophyta</taxon>
        <taxon>Tracheophyta</taxon>
        <taxon>Spermatophyta</taxon>
        <taxon>Magnoliopsida</taxon>
        <taxon>Ranunculales</taxon>
        <taxon>Ranunculaceae</taxon>
        <taxon>Coptidoideae</taxon>
        <taxon>Coptis</taxon>
    </lineage>
</organism>
<evidence type="ECO:0000256" key="3">
    <source>
        <dbReference type="ARBA" id="ARBA00007811"/>
    </source>
</evidence>
<reference evidence="15 16" key="1">
    <citation type="submission" date="2020-10" db="EMBL/GenBank/DDBJ databases">
        <title>The Coptis chinensis genome and diversification of protoberbering-type alkaloids.</title>
        <authorList>
            <person name="Wang B."/>
            <person name="Shu S."/>
            <person name="Song C."/>
            <person name="Liu Y."/>
        </authorList>
    </citation>
    <scope>NUCLEOTIDE SEQUENCE [LARGE SCALE GENOMIC DNA]</scope>
    <source>
        <strain evidence="15">HL-2020</strain>
        <tissue evidence="15">Leaf</tissue>
    </source>
</reference>
<comment type="catalytic activity">
    <reaction evidence="13 14">
        <text>a very-long-chain (3R)-3-hydroxyacyl-CoA = a very-long-chain (2E)-enoyl-CoA + H2O</text>
        <dbReference type="Rhea" id="RHEA:45812"/>
        <dbReference type="ChEBI" id="CHEBI:15377"/>
        <dbReference type="ChEBI" id="CHEBI:83728"/>
        <dbReference type="ChEBI" id="CHEBI:85440"/>
        <dbReference type="EC" id="4.2.1.134"/>
    </reaction>
</comment>
<evidence type="ECO:0000256" key="13">
    <source>
        <dbReference type="ARBA" id="ARBA00036671"/>
    </source>
</evidence>
<dbReference type="PANTHER" id="PTHR11035:SF3">
    <property type="entry name" value="VERY-LONG-CHAIN (3R)-3-HYDROXYACYL-COA DEHYDRATASE"/>
    <property type="match status" value="1"/>
</dbReference>
<comment type="similarity">
    <text evidence="3 14">Belongs to the very long-chain fatty acids dehydratase HACD family.</text>
</comment>
<dbReference type="Pfam" id="PF04387">
    <property type="entry name" value="PTPLA"/>
    <property type="match status" value="1"/>
</dbReference>
<sequence>FPSLLKRIYLTFYNWTVFLGWSQVLYLTVKTLSESGHEHVYSAVQKPLLLAQTAAVLEIFHGLIGLVRSPITATLPQISSRLYVTWGILWSFPETQTSMLVSSLVISWSITEV</sequence>
<keyword evidence="5 14" id="KW-0444">Lipid biosynthesis</keyword>
<keyword evidence="6" id="KW-0812">Transmembrane</keyword>
<dbReference type="GO" id="GO:0102158">
    <property type="term" value="F:very-long-chain (3R)-3-hydroxyacyl-CoA dehydratase activity"/>
    <property type="evidence" value="ECO:0007669"/>
    <property type="project" value="UniProtKB-EC"/>
</dbReference>
<evidence type="ECO:0000256" key="1">
    <source>
        <dbReference type="ARBA" id="ARBA00004141"/>
    </source>
</evidence>
<evidence type="ECO:0000256" key="6">
    <source>
        <dbReference type="ARBA" id="ARBA00022692"/>
    </source>
</evidence>
<dbReference type="EC" id="4.2.1.134" evidence="4 14"/>
<evidence type="ECO:0000256" key="11">
    <source>
        <dbReference type="ARBA" id="ARBA00023160"/>
    </source>
</evidence>
<evidence type="ECO:0000256" key="12">
    <source>
        <dbReference type="ARBA" id="ARBA00023239"/>
    </source>
</evidence>
<comment type="function">
    <text evidence="14">Catalyzes the third of the four reactions of the long-chain fatty acids elongation cycle. This endoplasmic reticulum-bound enzymatic process, allows the addition of two carbons to the chain of long- and very long-chain fatty acids/VLCFAs per cycle. This enzyme catalyzes the dehydration of the 3-hydroxyacyl-CoA intermediate into trans-2,3-enoyl-CoA, within each cycle of fatty acid elongation. Thereby, it participates to the production of VLCFAs of different chain lengths that are involved in multiple biological processes as precursors of membrane lipids and lipid mediators.</text>
</comment>
<evidence type="ECO:0000256" key="9">
    <source>
        <dbReference type="ARBA" id="ARBA00023098"/>
    </source>
</evidence>
<dbReference type="PANTHER" id="PTHR11035">
    <property type="entry name" value="VERY-LONG-CHAIN (3R)-3-HYDROXYACYL-COA DEHYDRATASE"/>
    <property type="match status" value="1"/>
</dbReference>
<protein>
    <recommendedName>
        <fullName evidence="4 14">Very-long-chain (3R)-3-hydroxyacyl-CoA dehydratase</fullName>
        <ecNumber evidence="4 14">4.2.1.134</ecNumber>
    </recommendedName>
</protein>
<dbReference type="UniPathway" id="UPA00094"/>
<dbReference type="GO" id="GO:0042761">
    <property type="term" value="P:very long-chain fatty acid biosynthetic process"/>
    <property type="evidence" value="ECO:0007669"/>
    <property type="project" value="TreeGrafter"/>
</dbReference>
<keyword evidence="9 14" id="KW-0443">Lipid metabolism</keyword>
<gene>
    <name evidence="15" type="ORF">IFM89_010030</name>
</gene>
<evidence type="ECO:0000313" key="16">
    <source>
        <dbReference type="Proteomes" id="UP000631114"/>
    </source>
</evidence>
<dbReference type="GO" id="GO:0005789">
    <property type="term" value="C:endoplasmic reticulum membrane"/>
    <property type="evidence" value="ECO:0007669"/>
    <property type="project" value="UniProtKB-SubCell"/>
</dbReference>
<feature type="non-terminal residue" evidence="15">
    <location>
        <position position="1"/>
    </location>
</feature>
<comment type="caution">
    <text evidence="15">The sequence shown here is derived from an EMBL/GenBank/DDBJ whole genome shotgun (WGS) entry which is preliminary data.</text>
</comment>
<evidence type="ECO:0000256" key="8">
    <source>
        <dbReference type="ARBA" id="ARBA00022989"/>
    </source>
</evidence>
<keyword evidence="7 14" id="KW-0276">Fatty acid metabolism</keyword>
<comment type="pathway">
    <text evidence="2 14">Lipid metabolism; fatty acid biosynthesis.</text>
</comment>
<keyword evidence="10 14" id="KW-0472">Membrane</keyword>
<accession>A0A835HLH9</accession>
<evidence type="ECO:0000313" key="15">
    <source>
        <dbReference type="EMBL" id="KAF9600544.1"/>
    </source>
</evidence>
<evidence type="ECO:0000256" key="5">
    <source>
        <dbReference type="ARBA" id="ARBA00022516"/>
    </source>
</evidence>
<evidence type="ECO:0000256" key="7">
    <source>
        <dbReference type="ARBA" id="ARBA00022832"/>
    </source>
</evidence>
<comment type="subcellular location">
    <subcellularLocation>
        <location evidence="14">Endoplasmic reticulum membrane</location>
        <topology evidence="14">Multi-pass membrane protein</topology>
    </subcellularLocation>
    <subcellularLocation>
        <location evidence="1">Membrane</location>
        <topology evidence="1">Multi-pass membrane protein</topology>
    </subcellularLocation>
</comment>
<evidence type="ECO:0000256" key="14">
    <source>
        <dbReference type="RuleBase" id="RU363109"/>
    </source>
</evidence>
<dbReference type="GO" id="GO:0030148">
    <property type="term" value="P:sphingolipid biosynthetic process"/>
    <property type="evidence" value="ECO:0007669"/>
    <property type="project" value="TreeGrafter"/>
</dbReference>
<evidence type="ECO:0000256" key="2">
    <source>
        <dbReference type="ARBA" id="ARBA00005194"/>
    </source>
</evidence>
<keyword evidence="11 14" id="KW-0275">Fatty acid biosynthesis</keyword>
<evidence type="ECO:0000256" key="10">
    <source>
        <dbReference type="ARBA" id="ARBA00023136"/>
    </source>
</evidence>
<dbReference type="GO" id="GO:0030497">
    <property type="term" value="P:fatty acid elongation"/>
    <property type="evidence" value="ECO:0007669"/>
    <property type="project" value="TreeGrafter"/>
</dbReference>